<dbReference type="AlphaFoldDB" id="A0A4R3N4W7"/>
<comment type="caution">
    <text evidence="4">The sequence shown here is derived from an EMBL/GenBank/DDBJ whole genome shotgun (WGS) entry which is preliminary data.</text>
</comment>
<gene>
    <name evidence="4" type="ORF">EDC35_102443</name>
</gene>
<evidence type="ECO:0000256" key="1">
    <source>
        <dbReference type="SAM" id="MobiDB-lite"/>
    </source>
</evidence>
<dbReference type="SUPFAM" id="SSF53474">
    <property type="entry name" value="alpha/beta-Hydrolases"/>
    <property type="match status" value="1"/>
</dbReference>
<dbReference type="EMBL" id="SMAO01000002">
    <property type="protein sequence ID" value="TCT23106.1"/>
    <property type="molecule type" value="Genomic_DNA"/>
</dbReference>
<dbReference type="Gene3D" id="3.40.50.1820">
    <property type="entry name" value="alpha/beta hydrolase"/>
    <property type="match status" value="1"/>
</dbReference>
<evidence type="ECO:0000256" key="2">
    <source>
        <dbReference type="SAM" id="Phobius"/>
    </source>
</evidence>
<dbReference type="PANTHER" id="PTHR37946">
    <property type="entry name" value="SLL1969 PROTEIN"/>
    <property type="match status" value="1"/>
</dbReference>
<accession>A0A4R3N4W7</accession>
<keyword evidence="2" id="KW-0812">Transmembrane</keyword>
<dbReference type="RefSeq" id="WP_243651456.1">
    <property type="nucleotide sequence ID" value="NZ_SMAO01000002.1"/>
</dbReference>
<organism evidence="4 5">
    <name type="scientific">Thiobaca trueperi</name>
    <dbReference type="NCBI Taxonomy" id="127458"/>
    <lineage>
        <taxon>Bacteria</taxon>
        <taxon>Pseudomonadati</taxon>
        <taxon>Pseudomonadota</taxon>
        <taxon>Gammaproteobacteria</taxon>
        <taxon>Chromatiales</taxon>
        <taxon>Chromatiaceae</taxon>
        <taxon>Thiobaca</taxon>
    </lineage>
</organism>
<evidence type="ECO:0000313" key="5">
    <source>
        <dbReference type="Proteomes" id="UP000295717"/>
    </source>
</evidence>
<dbReference type="InterPro" id="IPR000073">
    <property type="entry name" value="AB_hydrolase_1"/>
</dbReference>
<sequence>MRSATFRQPRRSRPARWRHPSLLALLTLISAVALWTWWAEDHPQEERELRVVVHDQLLAWFPDAMTPNNDGWHGLALRIAAPASKKPRIVLVHGLDEPGSIWHDLIPVLDTAGFEVWEFRYPNDQGIDRSVAYLAEHWPTLPADRPAIFVGHSMGGLVIRDFVSRWRHPVAGSAQVAGAPILGAVLIGTPNQGSEWARLRIWLELRDQLLEERDRRFSLFAALRDGTGEAKIDLRPGSDYLTALNAVPWPTTIPIQLIGGVLLEPPLAMTQSVAEMSQSAPTLELREKFATWWSGIGEGLGDGVVTLASLSLPNTPPPLVMQASHRGMLLRLLPNDPEPPAIRPLLQTLEGWSGGGESGAVDVAAQSGPALSDAPRLPDQTAEPVGSNPIRPSVIAN</sequence>
<dbReference type="Proteomes" id="UP000295717">
    <property type="component" value="Unassembled WGS sequence"/>
</dbReference>
<proteinExistence type="predicted"/>
<reference evidence="4 5" key="1">
    <citation type="submission" date="2019-03" db="EMBL/GenBank/DDBJ databases">
        <title>Genomic Encyclopedia of Type Strains, Phase IV (KMG-IV): sequencing the most valuable type-strain genomes for metagenomic binning, comparative biology and taxonomic classification.</title>
        <authorList>
            <person name="Goeker M."/>
        </authorList>
    </citation>
    <scope>NUCLEOTIDE SEQUENCE [LARGE SCALE GENOMIC DNA]</scope>
    <source>
        <strain evidence="4 5">DSM 13587</strain>
    </source>
</reference>
<name>A0A4R3N4W7_9GAMM</name>
<feature type="transmembrane region" description="Helical" evidence="2">
    <location>
        <begin position="21"/>
        <end position="38"/>
    </location>
</feature>
<keyword evidence="2" id="KW-0472">Membrane</keyword>
<evidence type="ECO:0000259" key="3">
    <source>
        <dbReference type="Pfam" id="PF12697"/>
    </source>
</evidence>
<dbReference type="Pfam" id="PF12697">
    <property type="entry name" value="Abhydrolase_6"/>
    <property type="match status" value="1"/>
</dbReference>
<protein>
    <recommendedName>
        <fullName evidence="3">AB hydrolase-1 domain-containing protein</fullName>
    </recommendedName>
</protein>
<dbReference type="InterPro" id="IPR029058">
    <property type="entry name" value="AB_hydrolase_fold"/>
</dbReference>
<keyword evidence="2" id="KW-1133">Transmembrane helix</keyword>
<feature type="domain" description="AB hydrolase-1" evidence="3">
    <location>
        <begin position="89"/>
        <end position="254"/>
    </location>
</feature>
<dbReference type="PANTHER" id="PTHR37946:SF1">
    <property type="entry name" value="SLL1969 PROTEIN"/>
    <property type="match status" value="1"/>
</dbReference>
<evidence type="ECO:0000313" key="4">
    <source>
        <dbReference type="EMBL" id="TCT23106.1"/>
    </source>
</evidence>
<feature type="region of interest" description="Disordered" evidence="1">
    <location>
        <begin position="357"/>
        <end position="397"/>
    </location>
</feature>
<keyword evidence="5" id="KW-1185">Reference proteome</keyword>